<comment type="caution">
    <text evidence="1">The sequence shown here is derived from an EMBL/GenBank/DDBJ whole genome shotgun (WGS) entry which is preliminary data.</text>
</comment>
<proteinExistence type="predicted"/>
<sequence>MLPSPYLPSLQYLFLQLAVFLSYPDRRRITIWTDLSRRVIVIIGDLHPSQQIITSNSEVAVISGTIISLVQTTTLSPSIQNINGLSFTILPNGSTRIGYAQILYPGDPTTNFNRHTISLSPDGADGLRYSIELQVSASTTTGKLLIIGPDGTTSTLQLSFPTPTPTGSVGRGTSSLKTCMWKVRSASSSESAEDTDTITMLPIMGVEMRDEI</sequence>
<organism evidence="1 2">
    <name type="scientific">Lindgomyces ingoldianus</name>
    <dbReference type="NCBI Taxonomy" id="673940"/>
    <lineage>
        <taxon>Eukaryota</taxon>
        <taxon>Fungi</taxon>
        <taxon>Dikarya</taxon>
        <taxon>Ascomycota</taxon>
        <taxon>Pezizomycotina</taxon>
        <taxon>Dothideomycetes</taxon>
        <taxon>Pleosporomycetidae</taxon>
        <taxon>Pleosporales</taxon>
        <taxon>Lindgomycetaceae</taxon>
        <taxon>Lindgomyces</taxon>
    </lineage>
</organism>
<accession>A0ACB6QS83</accession>
<gene>
    <name evidence="1" type="ORF">BDR25DRAFT_355998</name>
</gene>
<dbReference type="Proteomes" id="UP000799755">
    <property type="component" value="Unassembled WGS sequence"/>
</dbReference>
<evidence type="ECO:0000313" key="1">
    <source>
        <dbReference type="EMBL" id="KAF2469740.1"/>
    </source>
</evidence>
<protein>
    <submittedName>
        <fullName evidence="1">Uncharacterized protein</fullName>
    </submittedName>
</protein>
<evidence type="ECO:0000313" key="2">
    <source>
        <dbReference type="Proteomes" id="UP000799755"/>
    </source>
</evidence>
<keyword evidence="2" id="KW-1185">Reference proteome</keyword>
<dbReference type="EMBL" id="MU003510">
    <property type="protein sequence ID" value="KAF2469740.1"/>
    <property type="molecule type" value="Genomic_DNA"/>
</dbReference>
<reference evidence="1" key="1">
    <citation type="journal article" date="2020" name="Stud. Mycol.">
        <title>101 Dothideomycetes genomes: a test case for predicting lifestyles and emergence of pathogens.</title>
        <authorList>
            <person name="Haridas S."/>
            <person name="Albert R."/>
            <person name="Binder M."/>
            <person name="Bloem J."/>
            <person name="Labutti K."/>
            <person name="Salamov A."/>
            <person name="Andreopoulos B."/>
            <person name="Baker S."/>
            <person name="Barry K."/>
            <person name="Bills G."/>
            <person name="Bluhm B."/>
            <person name="Cannon C."/>
            <person name="Castanera R."/>
            <person name="Culley D."/>
            <person name="Daum C."/>
            <person name="Ezra D."/>
            <person name="Gonzalez J."/>
            <person name="Henrissat B."/>
            <person name="Kuo A."/>
            <person name="Liang C."/>
            <person name="Lipzen A."/>
            <person name="Lutzoni F."/>
            <person name="Magnuson J."/>
            <person name="Mondo S."/>
            <person name="Nolan M."/>
            <person name="Ohm R."/>
            <person name="Pangilinan J."/>
            <person name="Park H.-J."/>
            <person name="Ramirez L."/>
            <person name="Alfaro M."/>
            <person name="Sun H."/>
            <person name="Tritt A."/>
            <person name="Yoshinaga Y."/>
            <person name="Zwiers L.-H."/>
            <person name="Turgeon B."/>
            <person name="Goodwin S."/>
            <person name="Spatafora J."/>
            <person name="Crous P."/>
            <person name="Grigoriev I."/>
        </authorList>
    </citation>
    <scope>NUCLEOTIDE SEQUENCE</scope>
    <source>
        <strain evidence="1">ATCC 200398</strain>
    </source>
</reference>
<name>A0ACB6QS83_9PLEO</name>